<evidence type="ECO:0000313" key="1">
    <source>
        <dbReference type="EMBL" id="KAI3769043.1"/>
    </source>
</evidence>
<evidence type="ECO:0000313" key="2">
    <source>
        <dbReference type="Proteomes" id="UP001055879"/>
    </source>
</evidence>
<reference evidence="1 2" key="2">
    <citation type="journal article" date="2022" name="Mol. Ecol. Resour.">
        <title>The genomes of chicory, endive, great burdock and yacon provide insights into Asteraceae paleo-polyploidization history and plant inulin production.</title>
        <authorList>
            <person name="Fan W."/>
            <person name="Wang S."/>
            <person name="Wang H."/>
            <person name="Wang A."/>
            <person name="Jiang F."/>
            <person name="Liu H."/>
            <person name="Zhao H."/>
            <person name="Xu D."/>
            <person name="Zhang Y."/>
        </authorList>
    </citation>
    <scope>NUCLEOTIDE SEQUENCE [LARGE SCALE GENOMIC DNA]</scope>
    <source>
        <strain evidence="2">cv. Niubang</strain>
    </source>
</reference>
<comment type="caution">
    <text evidence="1">The sequence shown here is derived from an EMBL/GenBank/DDBJ whole genome shotgun (WGS) entry which is preliminary data.</text>
</comment>
<protein>
    <submittedName>
        <fullName evidence="1">Uncharacterized protein</fullName>
    </submittedName>
</protein>
<proteinExistence type="predicted"/>
<gene>
    <name evidence="1" type="ORF">L6452_00139</name>
</gene>
<dbReference type="Proteomes" id="UP001055879">
    <property type="component" value="Linkage Group LG01"/>
</dbReference>
<keyword evidence="2" id="KW-1185">Reference proteome</keyword>
<reference evidence="2" key="1">
    <citation type="journal article" date="2022" name="Mol. Ecol. Resour.">
        <title>The genomes of chicory, endive, great burdock and yacon provide insights into Asteraceae palaeo-polyploidization history and plant inulin production.</title>
        <authorList>
            <person name="Fan W."/>
            <person name="Wang S."/>
            <person name="Wang H."/>
            <person name="Wang A."/>
            <person name="Jiang F."/>
            <person name="Liu H."/>
            <person name="Zhao H."/>
            <person name="Xu D."/>
            <person name="Zhang Y."/>
        </authorList>
    </citation>
    <scope>NUCLEOTIDE SEQUENCE [LARGE SCALE GENOMIC DNA]</scope>
    <source>
        <strain evidence="2">cv. Niubang</strain>
    </source>
</reference>
<sequence length="89" mass="9552">MLVILTILGKGVLILYFNSGGSPCSKYSRPCLVYFRWGTIALIVLYLEAGVCAFSGTDQHVPLVALISECLQDADQLQDVAVPVSVSGF</sequence>
<name>A0ACB9FCH8_ARCLA</name>
<accession>A0ACB9FCH8</accession>
<organism evidence="1 2">
    <name type="scientific">Arctium lappa</name>
    <name type="common">Greater burdock</name>
    <name type="synonym">Lappa major</name>
    <dbReference type="NCBI Taxonomy" id="4217"/>
    <lineage>
        <taxon>Eukaryota</taxon>
        <taxon>Viridiplantae</taxon>
        <taxon>Streptophyta</taxon>
        <taxon>Embryophyta</taxon>
        <taxon>Tracheophyta</taxon>
        <taxon>Spermatophyta</taxon>
        <taxon>Magnoliopsida</taxon>
        <taxon>eudicotyledons</taxon>
        <taxon>Gunneridae</taxon>
        <taxon>Pentapetalae</taxon>
        <taxon>asterids</taxon>
        <taxon>campanulids</taxon>
        <taxon>Asterales</taxon>
        <taxon>Asteraceae</taxon>
        <taxon>Carduoideae</taxon>
        <taxon>Cardueae</taxon>
        <taxon>Arctiinae</taxon>
        <taxon>Arctium</taxon>
    </lineage>
</organism>
<dbReference type="EMBL" id="CM042047">
    <property type="protein sequence ID" value="KAI3769043.1"/>
    <property type="molecule type" value="Genomic_DNA"/>
</dbReference>